<dbReference type="RefSeq" id="WP_093314086.1">
    <property type="nucleotide sequence ID" value="NZ_FOZG01000002.1"/>
</dbReference>
<reference evidence="3 4" key="1">
    <citation type="submission" date="2016-10" db="EMBL/GenBank/DDBJ databases">
        <authorList>
            <person name="de Groot N.N."/>
        </authorList>
    </citation>
    <scope>NUCLEOTIDE SEQUENCE [LARGE SCALE GENOMIC DNA]</scope>
    <source>
        <strain evidence="3 4">S5-249</strain>
    </source>
</reference>
<feature type="domain" description="Circularly permuted ATP-grasp type 2" evidence="2">
    <location>
        <begin position="89"/>
        <end position="468"/>
    </location>
</feature>
<keyword evidence="4" id="KW-1185">Reference proteome</keyword>
<dbReference type="PANTHER" id="PTHR34595:SF2">
    <property type="entry name" value="BLR2978 PROTEIN"/>
    <property type="match status" value="1"/>
</dbReference>
<gene>
    <name evidence="3" type="ORF">SAMN05192580_1949</name>
</gene>
<dbReference type="AlphaFoldDB" id="A0A1I6KYZ7"/>
<dbReference type="InterPro" id="IPR051680">
    <property type="entry name" value="ATP-dep_Glu-Cys_Ligase-2"/>
</dbReference>
<dbReference type="PANTHER" id="PTHR34595">
    <property type="entry name" value="BLR5612 PROTEIN"/>
    <property type="match status" value="1"/>
</dbReference>
<dbReference type="Proteomes" id="UP000198824">
    <property type="component" value="Unassembled WGS sequence"/>
</dbReference>
<accession>A0A1I6KYZ7</accession>
<dbReference type="InterPro" id="IPR025841">
    <property type="entry name" value="CP_ATPgrasp_2"/>
</dbReference>
<sequence length="833" mass="88352">MPQLPGLPSWGQGWVESYLSQARPGDVLRDDLGRGARWWRTLFDGVANLSDGRLARVEERVGRQVREIGTAFRLPGEAKERAWPQSGLPLLIGEDEWRDIAAGITQRAALIERVLDDIYGDQALIAAGALPAAVVAGSRHFVRAMIGRPVPGGRRLHVYAADLGRGPDGEWRVLADHARTPAGAGYALENRIAAGRVMGALHTRLNVERLAPFFSALRGGLAAACRRDDPRIGLLTPGRYNQSYPEQAHLARYLGLLLVEGGDLAVRDGQLYVRTIEGLKRVDALWRRMDSRFLDPLTFDSRSAIGVPGLMDAFASGSAVLANAPGAGVAESPAMAAFLPRLARRLLGEDLKLPNIATWWCGGAAERGYVAADFDDLLIGPAFTAPPAGFADLQPQLGASLSGTARAAVLAGMARRPQDYVGQEVVQLSTMPSATGGALVPRPFTLRVFAARDAAGEWTVMPGGFVRLGVEADVRAAAIGEGVFSADACVVAHKPTPKPVTLLPANLAVRRNPGTLPSRAADNLFWLGRYLERGEATLRLVRAALGGTLDAGGAGLSAETLDRIAGLLRSSGAAVLEDEEDEEEGGAIHDLAELAEAALVGPGGASVVSLLAIVRAIGEGTRDRLSADVWRIIDMPAPALAQRYDPAGTLDCAQAVQARFSALAGLAAENMGRTAGWRFHDLGRRLERAVVTCRLLRLFASEAADADDLATLLDLTDSQISYRARYLAGLALVPVRDLVGLDPFNPRSLAYQVARIGEHLAALPVLRDDGMAEAQQAQATELAAAIATARAESLGPKAVLALENRLYALSDAIGARFFLQGAETLRAGGMTLA</sequence>
<dbReference type="OrthoDB" id="9804079at2"/>
<evidence type="ECO:0000313" key="3">
    <source>
        <dbReference type="EMBL" id="SFR96218.1"/>
    </source>
</evidence>
<evidence type="ECO:0000259" key="2">
    <source>
        <dbReference type="Pfam" id="PF14403"/>
    </source>
</evidence>
<evidence type="ECO:0000259" key="1">
    <source>
        <dbReference type="Pfam" id="PF04168"/>
    </source>
</evidence>
<proteinExistence type="predicted"/>
<organism evidence="3 4">
    <name type="scientific">Sphingomonas jatrophae</name>
    <dbReference type="NCBI Taxonomy" id="1166337"/>
    <lineage>
        <taxon>Bacteria</taxon>
        <taxon>Pseudomonadati</taxon>
        <taxon>Pseudomonadota</taxon>
        <taxon>Alphaproteobacteria</taxon>
        <taxon>Sphingomonadales</taxon>
        <taxon>Sphingomonadaceae</taxon>
        <taxon>Sphingomonas</taxon>
    </lineage>
</organism>
<dbReference type="SUPFAM" id="SSF56059">
    <property type="entry name" value="Glutathione synthetase ATP-binding domain-like"/>
    <property type="match status" value="1"/>
</dbReference>
<protein>
    <submittedName>
        <fullName evidence="3">Uncharacterized conserved protein, circularly permuted ATPgrasp superfamily</fullName>
    </submittedName>
</protein>
<dbReference type="STRING" id="1166337.SAMN05192580_1949"/>
<dbReference type="Gene3D" id="3.40.50.11290">
    <property type="match status" value="1"/>
</dbReference>
<dbReference type="Pfam" id="PF14403">
    <property type="entry name" value="CP_ATPgrasp_2"/>
    <property type="match status" value="1"/>
</dbReference>
<dbReference type="EMBL" id="FOZG01000002">
    <property type="protein sequence ID" value="SFR96218.1"/>
    <property type="molecule type" value="Genomic_DNA"/>
</dbReference>
<name>A0A1I6KYZ7_9SPHN</name>
<feature type="domain" description="DUF403" evidence="1">
    <location>
        <begin position="516"/>
        <end position="818"/>
    </location>
</feature>
<dbReference type="Pfam" id="PF04168">
    <property type="entry name" value="Alpha-E"/>
    <property type="match status" value="1"/>
</dbReference>
<evidence type="ECO:0000313" key="4">
    <source>
        <dbReference type="Proteomes" id="UP000198824"/>
    </source>
</evidence>
<dbReference type="InterPro" id="IPR007296">
    <property type="entry name" value="DUF403"/>
</dbReference>